<accession>A0A2V4EL57</accession>
<evidence type="ECO:0000313" key="2">
    <source>
        <dbReference type="EMBL" id="SPB26687.1"/>
    </source>
</evidence>
<dbReference type="EMBL" id="BLYV01000194">
    <property type="protein sequence ID" value="GFP13069.1"/>
    <property type="molecule type" value="Genomic_DNA"/>
</dbReference>
<organism evidence="2">
    <name type="scientific">Lactobacillus helveticus</name>
    <name type="common">Lactobacillus suntoryeus</name>
    <dbReference type="NCBI Taxonomy" id="1587"/>
    <lineage>
        <taxon>Bacteria</taxon>
        <taxon>Bacillati</taxon>
        <taxon>Bacillota</taxon>
        <taxon>Bacilli</taxon>
        <taxon>Lactobacillales</taxon>
        <taxon>Lactobacillaceae</taxon>
        <taxon>Lactobacillus</taxon>
    </lineage>
</organism>
<dbReference type="Proteomes" id="UP000630086">
    <property type="component" value="Unassembled WGS sequence"/>
</dbReference>
<gene>
    <name evidence="2" type="ORF">BDKNPLJD_02004</name>
    <name evidence="1" type="ORF">LHEJCM1062_09410</name>
</gene>
<sequence>MNQLKYNFSDYNLNIATFISKEQFKIYSQFINKLSPLKNIIQTYKMTQNQYIELQAVPRIIENLPILSEQGYDLAIQKTTIYIILNRMFIDNCKNLAIQLNDLNLNDPINSCDKTKCEENLHVLRNYANHATIPISGLTTESSSNGEAKIRPTIKRQDLKGKFNKHDRLIINTWPKNGIEIMPEITKSNTIIQKLLKAIIQKFIKTRINEKEIEQIKADKEIWKNILIPQKTRGVFPLPLSNELKVAYTDSLLLKMVVSLIIDNVEYN</sequence>
<dbReference type="RefSeq" id="WP_003631160.1">
    <property type="nucleotide sequence ID" value="NZ_BLYS01000344.1"/>
</dbReference>
<proteinExistence type="predicted"/>
<reference evidence="1" key="2">
    <citation type="submission" date="2020-07" db="EMBL/GenBank/DDBJ databases">
        <title>Draft genome sequence of Lactobacillus helveticus strain JCM 1062.</title>
        <authorList>
            <person name="Endo A."/>
            <person name="Maeno S."/>
            <person name="Kido Y."/>
        </authorList>
    </citation>
    <scope>NUCLEOTIDE SEQUENCE</scope>
    <source>
        <strain evidence="1">JCM 1062</strain>
    </source>
</reference>
<dbReference type="EMBL" id="OGTV01000101">
    <property type="protein sequence ID" value="SPB26687.1"/>
    <property type="molecule type" value="Genomic_DNA"/>
</dbReference>
<protein>
    <submittedName>
        <fullName evidence="2">Uncharacterized protein</fullName>
    </submittedName>
</protein>
<name>A0A2V4EL57_LACHE</name>
<dbReference type="AlphaFoldDB" id="A0A2V4EL57"/>
<evidence type="ECO:0000313" key="1">
    <source>
        <dbReference type="EMBL" id="GFP13069.1"/>
    </source>
</evidence>
<reference evidence="2" key="1">
    <citation type="submission" date="2018-01" db="EMBL/GenBank/DDBJ databases">
        <authorList>
            <person name="Gaut B.S."/>
            <person name="Morton B.R."/>
            <person name="Clegg M.T."/>
            <person name="Duvall M.R."/>
        </authorList>
    </citation>
    <scope>NUCLEOTIDE SEQUENCE</scope>
    <source>
        <strain evidence="2">Lactobacillus helveticus</strain>
    </source>
</reference>